<dbReference type="AlphaFoldDB" id="A0A396HV11"/>
<dbReference type="Gene3D" id="1.10.510.10">
    <property type="entry name" value="Transferase(Phosphotransferase) domain 1"/>
    <property type="match status" value="1"/>
</dbReference>
<dbReference type="Gramene" id="rna31733">
    <property type="protein sequence ID" value="RHN56348.1"/>
    <property type="gene ID" value="gene31733"/>
</dbReference>
<dbReference type="EC" id="2.7.11.1" evidence="2"/>
<dbReference type="GO" id="GO:0004674">
    <property type="term" value="F:protein serine/threonine kinase activity"/>
    <property type="evidence" value="ECO:0007669"/>
    <property type="project" value="UniProtKB-KW"/>
</dbReference>
<name>A0A396HV11_MEDTR</name>
<organism evidence="2">
    <name type="scientific">Medicago truncatula</name>
    <name type="common">Barrel medic</name>
    <name type="synonym">Medicago tribuloides</name>
    <dbReference type="NCBI Taxonomy" id="3880"/>
    <lineage>
        <taxon>Eukaryota</taxon>
        <taxon>Viridiplantae</taxon>
        <taxon>Streptophyta</taxon>
        <taxon>Embryophyta</taxon>
        <taxon>Tracheophyta</taxon>
        <taxon>Spermatophyta</taxon>
        <taxon>Magnoliopsida</taxon>
        <taxon>eudicotyledons</taxon>
        <taxon>Gunneridae</taxon>
        <taxon>Pentapetalae</taxon>
        <taxon>rosids</taxon>
        <taxon>fabids</taxon>
        <taxon>Fabales</taxon>
        <taxon>Fabaceae</taxon>
        <taxon>Papilionoideae</taxon>
        <taxon>50 kb inversion clade</taxon>
        <taxon>NPAAA clade</taxon>
        <taxon>Hologalegina</taxon>
        <taxon>IRL clade</taxon>
        <taxon>Trifolieae</taxon>
        <taxon>Medicago</taxon>
    </lineage>
</organism>
<dbReference type="Proteomes" id="UP000265566">
    <property type="component" value="Chromosome 5"/>
</dbReference>
<keyword evidence="2" id="KW-0418">Kinase</keyword>
<evidence type="ECO:0000256" key="1">
    <source>
        <dbReference type="SAM" id="MobiDB-lite"/>
    </source>
</evidence>
<keyword evidence="2" id="KW-0723">Serine/threonine-protein kinase</keyword>
<evidence type="ECO:0000313" key="2">
    <source>
        <dbReference type="EMBL" id="RHN56348.1"/>
    </source>
</evidence>
<sequence>MAWRSWREETAANIIDPLLYNSSRNEIMRCIHIGLLCVQDNVAKRPTMATIALMLSSSYSLTLPIPAEPAFFMDSRVRSFPEMRLWEENSSKSTIKSVNEASFTEPYPR</sequence>
<gene>
    <name evidence="2" type="ORF">MtrunA17_Chr5g0428511</name>
</gene>
<dbReference type="EMBL" id="PSQE01000005">
    <property type="protein sequence ID" value="RHN56348.1"/>
    <property type="molecule type" value="Genomic_DNA"/>
</dbReference>
<accession>A0A396HV11</accession>
<feature type="region of interest" description="Disordered" evidence="1">
    <location>
        <begin position="90"/>
        <end position="109"/>
    </location>
</feature>
<dbReference type="PANTHER" id="PTHR27006:SF634">
    <property type="entry name" value="RECEPTOR-LIKE SERINE_THREONINE-PROTEIN KINASE"/>
    <property type="match status" value="1"/>
</dbReference>
<dbReference type="PANTHER" id="PTHR27006">
    <property type="entry name" value="PROMASTIGOTE SURFACE ANTIGEN PROTEIN PSA"/>
    <property type="match status" value="1"/>
</dbReference>
<comment type="caution">
    <text evidence="2">The sequence shown here is derived from an EMBL/GenBank/DDBJ whole genome shotgun (WGS) entry which is preliminary data.</text>
</comment>
<protein>
    <submittedName>
        <fullName evidence="2">Putative non-specific serine/threonine protein kinase</fullName>
        <ecNumber evidence="2">2.7.11.1</ecNumber>
    </submittedName>
</protein>
<feature type="compositionally biased region" description="Polar residues" evidence="1">
    <location>
        <begin position="91"/>
        <end position="102"/>
    </location>
</feature>
<proteinExistence type="predicted"/>
<reference evidence="2" key="1">
    <citation type="journal article" date="2018" name="Nat. Plants">
        <title>Whole-genome landscape of Medicago truncatula symbiotic genes.</title>
        <authorList>
            <person name="Pecrix Y."/>
            <person name="Gamas P."/>
            <person name="Carrere S."/>
        </authorList>
    </citation>
    <scope>NUCLEOTIDE SEQUENCE</scope>
    <source>
        <tissue evidence="2">Leaves</tissue>
    </source>
</reference>
<keyword evidence="2" id="KW-0808">Transferase</keyword>